<gene>
    <name evidence="2" type="ORF">UFOVP1299_39</name>
</gene>
<dbReference type="InterPro" id="IPR043136">
    <property type="entry name" value="B30.2/SPRY_sf"/>
</dbReference>
<feature type="domain" description="B30.2/SPRY" evidence="1">
    <location>
        <begin position="2"/>
        <end position="197"/>
    </location>
</feature>
<dbReference type="PROSITE" id="PS50188">
    <property type="entry name" value="B302_SPRY"/>
    <property type="match status" value="1"/>
</dbReference>
<dbReference type="Gene3D" id="2.60.120.920">
    <property type="match status" value="1"/>
</dbReference>
<dbReference type="EMBL" id="LR797246">
    <property type="protein sequence ID" value="CAB4195861.1"/>
    <property type="molecule type" value="Genomic_DNA"/>
</dbReference>
<proteinExistence type="predicted"/>
<name>A0A6J5RQF9_9CAUD</name>
<sequence>MPVFGADFAFFGTAAAAAVTPTTLDPSAKGSDVTLSGGNLLWSGTGGGGGSGVRSIASHSTGRYYFEYKYTAGTSNHTGVGLANSSWDYSVNTYVGATGSCGVGLVIGTLSKYAITGTCSSTAAIDVWLGVAVDLDAKKIWFRNITSAETWNGTSADPSAGTGALDFVLTGPYFAAASEYAGGGTQSGTLNFGASAFVGAVPSGFSSGF</sequence>
<dbReference type="InterPro" id="IPR013320">
    <property type="entry name" value="ConA-like_dom_sf"/>
</dbReference>
<accession>A0A6J5RQF9</accession>
<evidence type="ECO:0000313" key="2">
    <source>
        <dbReference type="EMBL" id="CAB4195861.1"/>
    </source>
</evidence>
<dbReference type="InterPro" id="IPR001870">
    <property type="entry name" value="B30.2/SPRY"/>
</dbReference>
<protein>
    <recommendedName>
        <fullName evidence="1">B30.2/SPRY domain-containing protein</fullName>
    </recommendedName>
</protein>
<reference evidence="2" key="1">
    <citation type="submission" date="2020-05" db="EMBL/GenBank/DDBJ databases">
        <authorList>
            <person name="Chiriac C."/>
            <person name="Salcher M."/>
            <person name="Ghai R."/>
            <person name="Kavagutti S V."/>
        </authorList>
    </citation>
    <scope>NUCLEOTIDE SEQUENCE</scope>
</reference>
<dbReference type="SUPFAM" id="SSF49899">
    <property type="entry name" value="Concanavalin A-like lectins/glucanases"/>
    <property type="match status" value="1"/>
</dbReference>
<evidence type="ECO:0000259" key="1">
    <source>
        <dbReference type="PROSITE" id="PS50188"/>
    </source>
</evidence>
<organism evidence="2">
    <name type="scientific">uncultured Caudovirales phage</name>
    <dbReference type="NCBI Taxonomy" id="2100421"/>
    <lineage>
        <taxon>Viruses</taxon>
        <taxon>Duplodnaviria</taxon>
        <taxon>Heunggongvirae</taxon>
        <taxon>Uroviricota</taxon>
        <taxon>Caudoviricetes</taxon>
        <taxon>Peduoviridae</taxon>
        <taxon>Maltschvirus</taxon>
        <taxon>Maltschvirus maltsch</taxon>
    </lineage>
</organism>